<keyword evidence="8 12" id="KW-0963">Cytoplasm</keyword>
<evidence type="ECO:0000259" key="13">
    <source>
        <dbReference type="Pfam" id="PF00156"/>
    </source>
</evidence>
<evidence type="ECO:0000313" key="15">
    <source>
        <dbReference type="Proteomes" id="UP000288947"/>
    </source>
</evidence>
<dbReference type="InterPro" id="IPR005764">
    <property type="entry name" value="Ade_phspho_trans"/>
</dbReference>
<evidence type="ECO:0000256" key="7">
    <source>
        <dbReference type="ARBA" id="ARBA00011893"/>
    </source>
</evidence>
<dbReference type="InterPro" id="IPR000836">
    <property type="entry name" value="PRTase_dom"/>
</dbReference>
<keyword evidence="10 12" id="KW-0808">Transferase</keyword>
<evidence type="ECO:0000256" key="5">
    <source>
        <dbReference type="ARBA" id="ARBA00008391"/>
    </source>
</evidence>
<evidence type="ECO:0000256" key="6">
    <source>
        <dbReference type="ARBA" id="ARBA00011738"/>
    </source>
</evidence>
<evidence type="ECO:0000256" key="10">
    <source>
        <dbReference type="ARBA" id="ARBA00022679"/>
    </source>
</evidence>
<evidence type="ECO:0000256" key="3">
    <source>
        <dbReference type="ARBA" id="ARBA00004496"/>
    </source>
</evidence>
<comment type="function">
    <text evidence="2 12">Catalyzes a salvage reaction resulting in the formation of AMP, that is energically less costly than de novo synthesis.</text>
</comment>
<dbReference type="PANTHER" id="PTHR32315:SF3">
    <property type="entry name" value="ADENINE PHOSPHORIBOSYLTRANSFERASE"/>
    <property type="match status" value="1"/>
</dbReference>
<dbReference type="RefSeq" id="WP_090222164.1">
    <property type="nucleotide sequence ID" value="NZ_CP026721.1"/>
</dbReference>
<comment type="subcellular location">
    <subcellularLocation>
        <location evidence="3 12">Cytoplasm</location>
    </subcellularLocation>
</comment>
<dbReference type="Pfam" id="PF00156">
    <property type="entry name" value="Pribosyltran"/>
    <property type="match status" value="1"/>
</dbReference>
<dbReference type="Gene3D" id="3.40.50.2020">
    <property type="match status" value="1"/>
</dbReference>
<gene>
    <name evidence="12" type="primary">apt</name>
    <name evidence="14" type="ORF">CBS1_05075</name>
</gene>
<dbReference type="GO" id="GO:0006166">
    <property type="term" value="P:purine ribonucleoside salvage"/>
    <property type="evidence" value="ECO:0007669"/>
    <property type="project" value="UniProtKB-UniRule"/>
</dbReference>
<dbReference type="HAMAP" id="MF_00004">
    <property type="entry name" value="Aden_phosphoribosyltr"/>
    <property type="match status" value="1"/>
</dbReference>
<dbReference type="PANTHER" id="PTHR32315">
    <property type="entry name" value="ADENINE PHOSPHORIBOSYLTRANSFERASE"/>
    <property type="match status" value="1"/>
</dbReference>
<keyword evidence="9 12" id="KW-0328">Glycosyltransferase</keyword>
<dbReference type="InterPro" id="IPR050054">
    <property type="entry name" value="UPRTase/APRTase"/>
</dbReference>
<dbReference type="EC" id="2.4.2.7" evidence="7 12"/>
<dbReference type="NCBIfam" id="NF002634">
    <property type="entry name" value="PRK02304.1-3"/>
    <property type="match status" value="1"/>
</dbReference>
<proteinExistence type="inferred from homology"/>
<keyword evidence="15" id="KW-1185">Reference proteome</keyword>
<dbReference type="GO" id="GO:0003999">
    <property type="term" value="F:adenine phosphoribosyltransferase activity"/>
    <property type="evidence" value="ECO:0007669"/>
    <property type="project" value="UniProtKB-UniRule"/>
</dbReference>
<reference evidence="14 15" key="1">
    <citation type="submission" date="2018-01" db="EMBL/GenBank/DDBJ databases">
        <title>The whole genome sequencing and assembly of Fervidobacterium changbaicum CBS-1 strain.</title>
        <authorList>
            <person name="Kim J.-Y."/>
            <person name="Park M.-K."/>
            <person name="Yi H."/>
            <person name="Bahn Y.-S."/>
            <person name="Kim J.F."/>
            <person name="Lee D.-W."/>
        </authorList>
    </citation>
    <scope>NUCLEOTIDE SEQUENCE [LARGE SCALE GENOMIC DNA]</scope>
    <source>
        <strain evidence="14 15">CBS-1</strain>
    </source>
</reference>
<dbReference type="GO" id="GO:0006168">
    <property type="term" value="P:adenine salvage"/>
    <property type="evidence" value="ECO:0007669"/>
    <property type="project" value="InterPro"/>
</dbReference>
<evidence type="ECO:0000313" key="14">
    <source>
        <dbReference type="EMBL" id="QAV34169.1"/>
    </source>
</evidence>
<evidence type="ECO:0000256" key="11">
    <source>
        <dbReference type="ARBA" id="ARBA00022726"/>
    </source>
</evidence>
<sequence>MDLKSFIRDIPDFPQKGVIFRDITPLIKNPEAFKYAVDTIVEEVKKFDFDLVVCPEARGFIIGAPIAYLLGKGFVPVRKPGKLPYKTVSDTYELEYGKAELHIHEDAIQPGQKVLIVDDVLATGGTALALKRLVEKVGGEVVASAFLIELTYLNPRNLLNNLPIIAPIKY</sequence>
<dbReference type="GO" id="GO:0044209">
    <property type="term" value="P:AMP salvage"/>
    <property type="evidence" value="ECO:0007669"/>
    <property type="project" value="UniProtKB-UniRule"/>
</dbReference>
<dbReference type="Proteomes" id="UP000288947">
    <property type="component" value="Chromosome"/>
</dbReference>
<dbReference type="CDD" id="cd06223">
    <property type="entry name" value="PRTases_typeI"/>
    <property type="match status" value="1"/>
</dbReference>
<evidence type="ECO:0000256" key="2">
    <source>
        <dbReference type="ARBA" id="ARBA00003968"/>
    </source>
</evidence>
<dbReference type="AlphaFoldDB" id="A0AAE5XDA1"/>
<evidence type="ECO:0000256" key="12">
    <source>
        <dbReference type="HAMAP-Rule" id="MF_00004"/>
    </source>
</evidence>
<dbReference type="EMBL" id="CP026721">
    <property type="protein sequence ID" value="QAV34169.1"/>
    <property type="molecule type" value="Genomic_DNA"/>
</dbReference>
<organism evidence="14 15">
    <name type="scientific">Fervidobacterium changbaicum</name>
    <dbReference type="NCBI Taxonomy" id="310769"/>
    <lineage>
        <taxon>Bacteria</taxon>
        <taxon>Thermotogati</taxon>
        <taxon>Thermotogota</taxon>
        <taxon>Thermotogae</taxon>
        <taxon>Thermotogales</taxon>
        <taxon>Fervidobacteriaceae</taxon>
        <taxon>Fervidobacterium</taxon>
    </lineage>
</organism>
<comment type="pathway">
    <text evidence="4 12">Purine metabolism; AMP biosynthesis via salvage pathway; AMP from adenine: step 1/1.</text>
</comment>
<dbReference type="SUPFAM" id="SSF53271">
    <property type="entry name" value="PRTase-like"/>
    <property type="match status" value="1"/>
</dbReference>
<evidence type="ECO:0000256" key="4">
    <source>
        <dbReference type="ARBA" id="ARBA00004659"/>
    </source>
</evidence>
<comment type="subunit">
    <text evidence="6 12">Homodimer.</text>
</comment>
<dbReference type="NCBIfam" id="NF002633">
    <property type="entry name" value="PRK02304.1-2"/>
    <property type="match status" value="1"/>
</dbReference>
<dbReference type="GO" id="GO:0005737">
    <property type="term" value="C:cytoplasm"/>
    <property type="evidence" value="ECO:0007669"/>
    <property type="project" value="UniProtKB-SubCell"/>
</dbReference>
<dbReference type="NCBIfam" id="NF002636">
    <property type="entry name" value="PRK02304.1-5"/>
    <property type="match status" value="1"/>
</dbReference>
<dbReference type="GO" id="GO:0016208">
    <property type="term" value="F:AMP binding"/>
    <property type="evidence" value="ECO:0007669"/>
    <property type="project" value="TreeGrafter"/>
</dbReference>
<dbReference type="InterPro" id="IPR029057">
    <property type="entry name" value="PRTase-like"/>
</dbReference>
<keyword evidence="11 12" id="KW-0660">Purine salvage</keyword>
<evidence type="ECO:0000256" key="8">
    <source>
        <dbReference type="ARBA" id="ARBA00022490"/>
    </source>
</evidence>
<comment type="catalytic activity">
    <reaction evidence="1 12">
        <text>AMP + diphosphate = 5-phospho-alpha-D-ribose 1-diphosphate + adenine</text>
        <dbReference type="Rhea" id="RHEA:16609"/>
        <dbReference type="ChEBI" id="CHEBI:16708"/>
        <dbReference type="ChEBI" id="CHEBI:33019"/>
        <dbReference type="ChEBI" id="CHEBI:58017"/>
        <dbReference type="ChEBI" id="CHEBI:456215"/>
        <dbReference type="EC" id="2.4.2.7"/>
    </reaction>
</comment>
<comment type="similarity">
    <text evidence="5 12">Belongs to the purine/pyrimidine phosphoribosyltransferase family.</text>
</comment>
<dbReference type="FunFam" id="3.40.50.2020:FF:000004">
    <property type="entry name" value="Adenine phosphoribosyltransferase"/>
    <property type="match status" value="1"/>
</dbReference>
<name>A0AAE5XDA1_9BACT</name>
<evidence type="ECO:0000256" key="9">
    <source>
        <dbReference type="ARBA" id="ARBA00022676"/>
    </source>
</evidence>
<dbReference type="GO" id="GO:0002055">
    <property type="term" value="F:adenine binding"/>
    <property type="evidence" value="ECO:0007669"/>
    <property type="project" value="TreeGrafter"/>
</dbReference>
<accession>A0AAE5XDA1</accession>
<dbReference type="NCBIfam" id="TIGR01090">
    <property type="entry name" value="apt"/>
    <property type="match status" value="1"/>
</dbReference>
<feature type="domain" description="Phosphoribosyltransferase" evidence="13">
    <location>
        <begin position="42"/>
        <end position="148"/>
    </location>
</feature>
<protein>
    <recommendedName>
        <fullName evidence="7 12">Adenine phosphoribosyltransferase</fullName>
        <shortName evidence="12">APRT</shortName>
        <ecNumber evidence="7 12">2.4.2.7</ecNumber>
    </recommendedName>
</protein>
<evidence type="ECO:0000256" key="1">
    <source>
        <dbReference type="ARBA" id="ARBA00000868"/>
    </source>
</evidence>